<dbReference type="GeneID" id="108246088"/>
<dbReference type="OMA" id="VTAIMDN"/>
<dbReference type="KEGG" id="kmr:108246088"/>
<reference evidence="2" key="2">
    <citation type="submission" date="2025-09" db="UniProtKB">
        <authorList>
            <consortium name="Ensembl"/>
        </authorList>
    </citation>
    <scope>IDENTIFICATION</scope>
</reference>
<dbReference type="Proteomes" id="UP000264800">
    <property type="component" value="Unplaced"/>
</dbReference>
<reference evidence="2" key="1">
    <citation type="submission" date="2025-08" db="UniProtKB">
        <authorList>
            <consortium name="Ensembl"/>
        </authorList>
    </citation>
    <scope>IDENTIFICATION</scope>
</reference>
<feature type="compositionally biased region" description="Polar residues" evidence="1">
    <location>
        <begin position="267"/>
        <end position="287"/>
    </location>
</feature>
<evidence type="ECO:0000313" key="2">
    <source>
        <dbReference type="Ensembl" id="ENSKMAP00000022876.1"/>
    </source>
</evidence>
<dbReference type="OrthoDB" id="10027339at2759"/>
<feature type="compositionally biased region" description="Basic and acidic residues" evidence="1">
    <location>
        <begin position="338"/>
        <end position="368"/>
    </location>
</feature>
<dbReference type="STRING" id="37003.ENSKMAP00000022876"/>
<dbReference type="RefSeq" id="XP_017288935.1">
    <property type="nucleotide sequence ID" value="XM_017433446.2"/>
</dbReference>
<feature type="region of interest" description="Disordered" evidence="1">
    <location>
        <begin position="231"/>
        <end position="400"/>
    </location>
</feature>
<evidence type="ECO:0000256" key="1">
    <source>
        <dbReference type="SAM" id="MobiDB-lite"/>
    </source>
</evidence>
<proteinExistence type="predicted"/>
<keyword evidence="3" id="KW-1185">Reference proteome</keyword>
<dbReference type="Pfam" id="PF15344">
    <property type="entry name" value="FAM217"/>
    <property type="match status" value="1"/>
</dbReference>
<dbReference type="RefSeq" id="XP_017288934.1">
    <property type="nucleotide sequence ID" value="XM_017433445.2"/>
</dbReference>
<evidence type="ECO:0000313" key="3">
    <source>
        <dbReference type="Proteomes" id="UP000264800"/>
    </source>
</evidence>
<dbReference type="PANTHER" id="PTHR22145:SF2">
    <property type="entry name" value="SI:CH211-266K22.6"/>
    <property type="match status" value="1"/>
</dbReference>
<organism evidence="2 3">
    <name type="scientific">Kryptolebias marmoratus</name>
    <name type="common">Mangrove killifish</name>
    <name type="synonym">Rivulus marmoratus</name>
    <dbReference type="NCBI Taxonomy" id="37003"/>
    <lineage>
        <taxon>Eukaryota</taxon>
        <taxon>Metazoa</taxon>
        <taxon>Chordata</taxon>
        <taxon>Craniata</taxon>
        <taxon>Vertebrata</taxon>
        <taxon>Euteleostomi</taxon>
        <taxon>Actinopterygii</taxon>
        <taxon>Neopterygii</taxon>
        <taxon>Teleostei</taxon>
        <taxon>Neoteleostei</taxon>
        <taxon>Acanthomorphata</taxon>
        <taxon>Ovalentaria</taxon>
        <taxon>Atherinomorphae</taxon>
        <taxon>Cyprinodontiformes</taxon>
        <taxon>Rivulidae</taxon>
        <taxon>Kryptolebias</taxon>
    </lineage>
</organism>
<dbReference type="GeneTree" id="ENSGT00940000154543"/>
<name>A0A3Q3B1W9_KRYMA</name>
<feature type="compositionally biased region" description="Basic and acidic residues" evidence="1">
    <location>
        <begin position="305"/>
        <end position="326"/>
    </location>
</feature>
<sequence>MEVKMLSAAPHRKHSGVRGIKHTAAYSCHSLPDSNTQLIVSRDMPEDSDTDLSESEKLPVSRTCQVPPQLELRSEVIEDEEYFSHNHRVRGRGRDGFLFPDFLPPPFNSWSLSQLAVFYNIEGREAPRPRPNGPLEKYLEKLLQLEWHQLLTIQEERGKLQVSDVISSCHRSAAAASTRLSSPKCILQCQRAFPLTFLSPLASHSTVLPSCAYASCTIHYSTCREACRESRLSPPQHSRVTMSVPKRSYSESRVHSSDRILGPQRFGSPSRTSSYLRRMQASGNIRNPVQGAAGRSHSTARKSRDRTEEGHMLDRRAAEFRRRSGSEQRTSGTKRQQNRSENRQSSSESRKGRAERRRAADCKNKQIKPDAAPATINKFPRTKCSQLTGPSRPKAVDFVL</sequence>
<dbReference type="AlphaFoldDB" id="A0A3Q3B1W9"/>
<dbReference type="PANTHER" id="PTHR22145">
    <property type="entry name" value="SI:CH211-266K22.6"/>
    <property type="match status" value="1"/>
</dbReference>
<accession>A0A3Q3B1W9</accession>
<dbReference type="Ensembl" id="ENSKMAT00000023166.1">
    <property type="protein sequence ID" value="ENSKMAP00000022876.1"/>
    <property type="gene ID" value="ENSKMAG00000016964.1"/>
</dbReference>
<dbReference type="InterPro" id="IPR029266">
    <property type="entry name" value="FAM217"/>
</dbReference>
<feature type="compositionally biased region" description="Basic and acidic residues" evidence="1">
    <location>
        <begin position="248"/>
        <end position="258"/>
    </location>
</feature>
<protein>
    <submittedName>
        <fullName evidence="2">Family with sequence similarity 217 member Bb</fullName>
    </submittedName>
</protein>